<dbReference type="EMBL" id="JRMP02000001">
    <property type="protein sequence ID" value="TLD95799.1"/>
    <property type="molecule type" value="Genomic_DNA"/>
</dbReference>
<sequence length="288" mass="33292">MLKKLLILILFSFLVMGDLESKIIESKVKTTNASEFLDRESCENHNLDIEICDFIRTMYSGLNLDSIYMDSTGFTRDNPNFTKNRLKNPFFVSLLTSACERFDALSDKNLQYIMQQNFVFNDIYTGQERALLPNVDVSTLRGYFKVSCDDIKSDIADIEKKKTIALNTLMDSIFASEKRSQAKYDKNVEWVFKSTCEKKRVSAAVCEFANVWWNFSRLNESDMSMGDDVIKLFLSFSKDGCEVSKKLTKQDKKFILKLNLDYNGANLSQDEQFFLMCDFYEKSKGLVE</sequence>
<dbReference type="Proteomes" id="UP000029714">
    <property type="component" value="Unassembled WGS sequence"/>
</dbReference>
<name>A0A347VR80_9HELI</name>
<organism evidence="2 3">
    <name type="scientific">Helicobacter saguini</name>
    <dbReference type="NCBI Taxonomy" id="1548018"/>
    <lineage>
        <taxon>Bacteria</taxon>
        <taxon>Pseudomonadati</taxon>
        <taxon>Campylobacterota</taxon>
        <taxon>Epsilonproteobacteria</taxon>
        <taxon>Campylobacterales</taxon>
        <taxon>Helicobacteraceae</taxon>
        <taxon>Helicobacter</taxon>
    </lineage>
</organism>
<reference evidence="1 4" key="4">
    <citation type="submission" date="2019-12" db="EMBL/GenBank/DDBJ databases">
        <title>Multi-Generational Helicobacter saguini Isolates.</title>
        <authorList>
            <person name="Mannion A."/>
            <person name="Shen Z."/>
            <person name="Fox J.G."/>
        </authorList>
    </citation>
    <scope>NUCLEOTIDE SEQUENCE [LARGE SCALE GENOMIC DNA]</scope>
    <source>
        <strain evidence="1">16-048</strain>
        <strain evidence="4">16-048 (F4)</strain>
    </source>
</reference>
<keyword evidence="3" id="KW-1185">Reference proteome</keyword>
<evidence type="ECO:0000313" key="1">
    <source>
        <dbReference type="EMBL" id="MWV68679.1"/>
    </source>
</evidence>
<dbReference type="AlphaFoldDB" id="A0A347VR80"/>
<dbReference type="RefSeq" id="WP_034570077.1">
    <property type="nucleotide sequence ID" value="NZ_JRMP02000001.1"/>
</dbReference>
<protein>
    <submittedName>
        <fullName evidence="2">Uncharacterized protein</fullName>
    </submittedName>
</protein>
<dbReference type="EMBL" id="QBIU01000001">
    <property type="protein sequence ID" value="MWV68679.1"/>
    <property type="molecule type" value="Genomic_DNA"/>
</dbReference>
<reference evidence="2 3" key="1">
    <citation type="journal article" date="2014" name="Genome Announc.">
        <title>Draft genome sequences of eight enterohepatic helicobacter species isolated from both laboratory and wild rodents.</title>
        <authorList>
            <person name="Sheh A."/>
            <person name="Shen Z."/>
            <person name="Fox J.G."/>
        </authorList>
    </citation>
    <scope>NUCLEOTIDE SEQUENCE [LARGE SCALE GENOMIC DNA]</scope>
    <source>
        <strain evidence="2 3">MIT 97-6194</strain>
    </source>
</reference>
<evidence type="ECO:0000313" key="4">
    <source>
        <dbReference type="Proteomes" id="UP000477070"/>
    </source>
</evidence>
<comment type="caution">
    <text evidence="2">The sequence shown here is derived from an EMBL/GenBank/DDBJ whole genome shotgun (WGS) entry which is preliminary data.</text>
</comment>
<proteinExistence type="predicted"/>
<reference evidence="2" key="3">
    <citation type="submission" date="2018-04" db="EMBL/GenBank/DDBJ databases">
        <authorList>
            <person name="Sheh A."/>
            <person name="Shen Z."/>
            <person name="Mannion A.J."/>
            <person name="Fox J.G."/>
        </authorList>
    </citation>
    <scope>NUCLEOTIDE SEQUENCE</scope>
    <source>
        <strain evidence="2">MIT 97-6194</strain>
    </source>
</reference>
<reference evidence="2 3" key="2">
    <citation type="journal article" date="2016" name="Infect. Immun.">
        <title>Helicobacter saguini, a Novel Helicobacter Isolated from Cotton-Top Tamarins with Ulcerative Colitis, Has Proinflammatory Properties and Induces Typhlocolitis and Dysplasia in Gnotobiotic IL-10-/- Mice.</title>
        <authorList>
            <person name="Shen Z."/>
            <person name="Mannion A."/>
            <person name="Whary M.T."/>
            <person name="Muthupalani S."/>
            <person name="Sheh A."/>
            <person name="Feng Y."/>
            <person name="Gong G."/>
            <person name="Vandamme P."/>
            <person name="Holcombe H.R."/>
            <person name="Paster B.J."/>
            <person name="Fox J.G."/>
        </authorList>
    </citation>
    <scope>NUCLEOTIDE SEQUENCE [LARGE SCALE GENOMIC DNA]</scope>
    <source>
        <strain evidence="2 3">MIT 97-6194</strain>
    </source>
</reference>
<gene>
    <name evidence="1" type="ORF">DCO61_01175</name>
    <name evidence="2" type="ORF">LS64_000035</name>
</gene>
<accession>A0A347VR80</accession>
<evidence type="ECO:0000313" key="2">
    <source>
        <dbReference type="EMBL" id="TLD95799.1"/>
    </source>
</evidence>
<evidence type="ECO:0000313" key="3">
    <source>
        <dbReference type="Proteomes" id="UP000029714"/>
    </source>
</evidence>
<dbReference type="Proteomes" id="UP000477070">
    <property type="component" value="Unassembled WGS sequence"/>
</dbReference>